<feature type="region of interest" description="Disordered" evidence="4">
    <location>
        <begin position="1"/>
        <end position="30"/>
    </location>
</feature>
<dbReference type="InterPro" id="IPR015660">
    <property type="entry name" value="MASH1/Ascl1a-like"/>
</dbReference>
<dbReference type="Gene3D" id="4.10.280.10">
    <property type="entry name" value="Helix-loop-helix DNA-binding domain"/>
    <property type="match status" value="1"/>
</dbReference>
<feature type="region of interest" description="Disordered" evidence="4">
    <location>
        <begin position="106"/>
        <end position="145"/>
    </location>
</feature>
<dbReference type="GO" id="GO:0046983">
    <property type="term" value="F:protein dimerization activity"/>
    <property type="evidence" value="ECO:0007669"/>
    <property type="project" value="InterPro"/>
</dbReference>
<evidence type="ECO:0000256" key="2">
    <source>
        <dbReference type="ARBA" id="ARBA00023015"/>
    </source>
</evidence>
<organism evidence="6 7">
    <name type="scientific">Hordeum vulgare subsp. vulgare</name>
    <name type="common">Domesticated barley</name>
    <dbReference type="NCBI Taxonomy" id="112509"/>
    <lineage>
        <taxon>Eukaryota</taxon>
        <taxon>Viridiplantae</taxon>
        <taxon>Streptophyta</taxon>
        <taxon>Embryophyta</taxon>
        <taxon>Tracheophyta</taxon>
        <taxon>Spermatophyta</taxon>
        <taxon>Magnoliopsida</taxon>
        <taxon>Liliopsida</taxon>
        <taxon>Poales</taxon>
        <taxon>Poaceae</taxon>
        <taxon>BOP clade</taxon>
        <taxon>Pooideae</taxon>
        <taxon>Triticodae</taxon>
        <taxon>Triticeae</taxon>
        <taxon>Hordeinae</taxon>
        <taxon>Hordeum</taxon>
    </lineage>
</organism>
<evidence type="ECO:0000313" key="7">
    <source>
        <dbReference type="Proteomes" id="UP000011116"/>
    </source>
</evidence>
<keyword evidence="7" id="KW-1185">Reference proteome</keyword>
<feature type="domain" description="BHLH" evidence="5">
    <location>
        <begin position="31"/>
        <end position="86"/>
    </location>
</feature>
<dbReference type="InterPro" id="IPR011598">
    <property type="entry name" value="bHLH_dom"/>
</dbReference>
<dbReference type="RefSeq" id="XP_044983281.1">
    <property type="nucleotide sequence ID" value="XM_045127346.1"/>
</dbReference>
<dbReference type="AlphaFoldDB" id="A0A8I6X6E1"/>
<reference evidence="6" key="3">
    <citation type="submission" date="2022-01" db="UniProtKB">
        <authorList>
            <consortium name="EnsemblPlants"/>
        </authorList>
    </citation>
    <scope>IDENTIFICATION</scope>
    <source>
        <strain evidence="6">subsp. vulgare</strain>
    </source>
</reference>
<dbReference type="PANTHER" id="PTHR13935">
    <property type="entry name" value="ACHAETE-SCUTE TRANSCRIPTION FACTOR-RELATED"/>
    <property type="match status" value="1"/>
</dbReference>
<reference evidence="7" key="1">
    <citation type="journal article" date="2012" name="Nature">
        <title>A physical, genetic and functional sequence assembly of the barley genome.</title>
        <authorList>
            <consortium name="The International Barley Genome Sequencing Consortium"/>
            <person name="Mayer K.F."/>
            <person name="Waugh R."/>
            <person name="Brown J.W."/>
            <person name="Schulman A."/>
            <person name="Langridge P."/>
            <person name="Platzer M."/>
            <person name="Fincher G.B."/>
            <person name="Muehlbauer G.J."/>
            <person name="Sato K."/>
            <person name="Close T.J."/>
            <person name="Wise R.P."/>
            <person name="Stein N."/>
        </authorList>
    </citation>
    <scope>NUCLEOTIDE SEQUENCE [LARGE SCALE GENOMIC DNA]</scope>
    <source>
        <strain evidence="7">cv. Morex</strain>
    </source>
</reference>
<dbReference type="SMR" id="A0A8I6X6E1"/>
<dbReference type="KEGG" id="hvg:123449962"/>
<reference evidence="6" key="2">
    <citation type="submission" date="2020-10" db="EMBL/GenBank/DDBJ databases">
        <authorList>
            <person name="Scholz U."/>
            <person name="Mascher M."/>
            <person name="Fiebig A."/>
        </authorList>
    </citation>
    <scope>NUCLEOTIDE SEQUENCE [LARGE SCALE GENOMIC DNA]</scope>
    <source>
        <strain evidence="6">cv. Morex</strain>
    </source>
</reference>
<dbReference type="EnsemblPlants" id="HORVU.MOREX.r3.4HG0415240.1">
    <property type="protein sequence ID" value="HORVU.MOREX.r3.4HG0415240.1"/>
    <property type="gene ID" value="HORVU.MOREX.r3.4HG0415240"/>
</dbReference>
<evidence type="ECO:0000256" key="4">
    <source>
        <dbReference type="SAM" id="MobiDB-lite"/>
    </source>
</evidence>
<evidence type="ECO:0000259" key="5">
    <source>
        <dbReference type="PROSITE" id="PS50888"/>
    </source>
</evidence>
<evidence type="ECO:0000256" key="3">
    <source>
        <dbReference type="ARBA" id="ARBA00023163"/>
    </source>
</evidence>
<keyword evidence="2" id="KW-0805">Transcription regulation</keyword>
<evidence type="ECO:0000256" key="1">
    <source>
        <dbReference type="ARBA" id="ARBA00005510"/>
    </source>
</evidence>
<dbReference type="SUPFAM" id="SSF47459">
    <property type="entry name" value="HLH, helix-loop-helix DNA-binding domain"/>
    <property type="match status" value="1"/>
</dbReference>
<comment type="similarity">
    <text evidence="1">Belongs to the bHLH protein family.</text>
</comment>
<protein>
    <recommendedName>
        <fullName evidence="5">BHLH domain-containing protein</fullName>
    </recommendedName>
</protein>
<evidence type="ECO:0000313" key="6">
    <source>
        <dbReference type="EnsemblPlants" id="HORVU.MOREX.r3.4HG0415240.1"/>
    </source>
</evidence>
<dbReference type="PROSITE" id="PS50888">
    <property type="entry name" value="BHLH"/>
    <property type="match status" value="1"/>
</dbReference>
<dbReference type="Gramene" id="HORVU.MOREX.r3.4HG0415240.1">
    <property type="protein sequence ID" value="HORVU.MOREX.r3.4HG0415240.1"/>
    <property type="gene ID" value="HORVU.MOREX.r3.4HG0415240"/>
</dbReference>
<dbReference type="InterPro" id="IPR036638">
    <property type="entry name" value="HLH_DNA-bd_sf"/>
</dbReference>
<name>A0A8I6X6E1_HORVV</name>
<dbReference type="GO" id="GO:0090575">
    <property type="term" value="C:RNA polymerase II transcription regulator complex"/>
    <property type="evidence" value="ECO:0000318"/>
    <property type="project" value="GO_Central"/>
</dbReference>
<sequence length="293" mass="32520">MNACALNSMEPVKAKPARGGKRSRESGGTAVVLLEKKESEKERRKRMKALCEKLASLIPREHCCSTTDTMTQLGSLDVGASYIKKLKERVDELQRRMTSAQTLDTLRGDTSIPTPTTTTTTKSVVGSLEEEKAREASAPVLQVRQHDDSSMEVRLICCMKRPIKLHEVITIHEEEGAEIINANHSVAGQKMFYTIHSRASSSRIGIDVPRVSERLRALLQLYSHENQAPSCMHNKQVLRYNDGANATPPKELVGNNDIGGTNKVANHECESWVEQDQVMWSSLLASISPELLE</sequence>
<proteinExistence type="inferred from homology"/>
<dbReference type="GeneID" id="123449962"/>
<dbReference type="GO" id="GO:0000981">
    <property type="term" value="F:DNA-binding transcription factor activity, RNA polymerase II-specific"/>
    <property type="evidence" value="ECO:0000318"/>
    <property type="project" value="GO_Central"/>
</dbReference>
<dbReference type="Proteomes" id="UP000011116">
    <property type="component" value="Chromosome 4H"/>
</dbReference>
<dbReference type="PANTHER" id="PTHR13935:SF96">
    <property type="entry name" value="BHLH DOMAIN-CONTAINING PROTEIN"/>
    <property type="match status" value="1"/>
</dbReference>
<gene>
    <name evidence="6" type="primary">LOC123449962</name>
</gene>
<dbReference type="OrthoDB" id="689007at2759"/>
<accession>A0A8I6X6E1</accession>
<keyword evidence="3" id="KW-0804">Transcription</keyword>
<dbReference type="GO" id="GO:0006357">
    <property type="term" value="P:regulation of transcription by RNA polymerase II"/>
    <property type="evidence" value="ECO:0000318"/>
    <property type="project" value="GO_Central"/>
</dbReference>
<dbReference type="Gramene" id="HORVU.MOREX.r2.4HG0346050.1">
    <property type="protein sequence ID" value="HORVU.MOREX.r2.4HG0346050.1"/>
    <property type="gene ID" value="HORVU.MOREX.r2.4HG0346050"/>
</dbReference>
<dbReference type="GO" id="GO:0000977">
    <property type="term" value="F:RNA polymerase II transcription regulatory region sequence-specific DNA binding"/>
    <property type="evidence" value="ECO:0000318"/>
    <property type="project" value="GO_Central"/>
</dbReference>